<sequence length="471" mass="48906">MNFVKRAGLSLWARKGKTLITLFTFLVISAMVLAGVLINEATAQAEEKARRSVGAEVNLDMDFSQLGAGGGGGGGGGGGMMAPRISAATADKLGDLPPVQKHNYSMFDAVTLKGGVELDTEGGPADASTGLKPNQTMATGILDSGLLSDFRSGRFELLSGRHITAADKDKKQVLLEERLAEKNGIEAGDKITLGAMVGKAEADFTVAGIYRNPSPSTELDPEHLLNPANLLYATVGALAGLGTESGEPLQVGKATFLLNDADELGTFKAQARKVAGAELDGFKLDANDKAIRQMTGPLKSISSTATLAMWLIGLAGATVLALLINLAVKQRRKEYGVLLAMGEHKGRLIAQQALEIVAVAVVAIGLSSLFTQSLTQSAGQSLLGREAADAQRKLDSWQAPPPGSTGLDQGIDPNDEPVENADPIDRITVRLDLADLATVGGVGLGIGLLATALPAASVLRLSPRTILTKGK</sequence>
<evidence type="ECO:0000259" key="9">
    <source>
        <dbReference type="Pfam" id="PF02687"/>
    </source>
</evidence>
<evidence type="ECO:0000259" key="10">
    <source>
        <dbReference type="Pfam" id="PF12704"/>
    </source>
</evidence>
<comment type="similarity">
    <text evidence="6">Belongs to the ABC-4 integral membrane protein family.</text>
</comment>
<keyword evidence="2" id="KW-1003">Cell membrane</keyword>
<feature type="domain" description="ABC3 transporter permease C-terminal" evidence="9">
    <location>
        <begin position="308"/>
        <end position="463"/>
    </location>
</feature>
<protein>
    <submittedName>
        <fullName evidence="11">Transporter</fullName>
    </submittedName>
</protein>
<accession>A0A7G1NX02</accession>
<reference evidence="11 12" key="1">
    <citation type="journal article" date="2014" name="Int. J. Syst. Evol. Microbiol.">
        <title>Complete genome sequence of Corynebacterium casei LMG S-19264T (=DSM 44701T), isolated from a smear-ripened cheese.</title>
        <authorList>
            <consortium name="US DOE Joint Genome Institute (JGI-PGF)"/>
            <person name="Walter F."/>
            <person name="Albersmeier A."/>
            <person name="Kalinowski J."/>
            <person name="Ruckert C."/>
        </authorList>
    </citation>
    <scope>NUCLEOTIDE SEQUENCE [LARGE SCALE GENOMIC DNA]</scope>
    <source>
        <strain evidence="11 12">JCM 4677</strain>
    </source>
</reference>
<evidence type="ECO:0000313" key="12">
    <source>
        <dbReference type="Proteomes" id="UP000516444"/>
    </source>
</evidence>
<evidence type="ECO:0000256" key="5">
    <source>
        <dbReference type="ARBA" id="ARBA00023136"/>
    </source>
</evidence>
<gene>
    <name evidence="11" type="ORF">GCM10017557_09350</name>
</gene>
<name>A0A7G1NX02_9ACTN</name>
<comment type="subcellular location">
    <subcellularLocation>
        <location evidence="1">Cell membrane</location>
        <topology evidence="1">Multi-pass membrane protein</topology>
    </subcellularLocation>
</comment>
<organism evidence="11 12">
    <name type="scientific">Streptomyces aurantiacus</name>
    <dbReference type="NCBI Taxonomy" id="47760"/>
    <lineage>
        <taxon>Bacteria</taxon>
        <taxon>Bacillati</taxon>
        <taxon>Actinomycetota</taxon>
        <taxon>Actinomycetes</taxon>
        <taxon>Kitasatosporales</taxon>
        <taxon>Streptomycetaceae</taxon>
        <taxon>Streptomyces</taxon>
        <taxon>Streptomyces aurantiacus group</taxon>
    </lineage>
</organism>
<evidence type="ECO:0000256" key="1">
    <source>
        <dbReference type="ARBA" id="ARBA00004651"/>
    </source>
</evidence>
<keyword evidence="12" id="KW-1185">Reference proteome</keyword>
<dbReference type="PANTHER" id="PTHR30572:SF9">
    <property type="entry name" value="ABC TRANSPORTER PERMEASE PROTEIN"/>
    <property type="match status" value="1"/>
</dbReference>
<dbReference type="InterPro" id="IPR003838">
    <property type="entry name" value="ABC3_permease_C"/>
</dbReference>
<keyword evidence="5 8" id="KW-0472">Membrane</keyword>
<feature type="transmembrane region" description="Helical" evidence="8">
    <location>
        <begin position="348"/>
        <end position="370"/>
    </location>
</feature>
<feature type="transmembrane region" description="Helical" evidence="8">
    <location>
        <begin position="436"/>
        <end position="459"/>
    </location>
</feature>
<dbReference type="RefSeq" id="WP_190849464.1">
    <property type="nucleotide sequence ID" value="NZ_AP023440.1"/>
</dbReference>
<keyword evidence="3 8" id="KW-0812">Transmembrane</keyword>
<keyword evidence="4 8" id="KW-1133">Transmembrane helix</keyword>
<dbReference type="Pfam" id="PF12704">
    <property type="entry name" value="MacB_PCD"/>
    <property type="match status" value="1"/>
</dbReference>
<dbReference type="Pfam" id="PF02687">
    <property type="entry name" value="FtsX"/>
    <property type="match status" value="1"/>
</dbReference>
<evidence type="ECO:0000256" key="7">
    <source>
        <dbReference type="SAM" id="MobiDB-lite"/>
    </source>
</evidence>
<dbReference type="EMBL" id="AP023440">
    <property type="protein sequence ID" value="BCL26076.1"/>
    <property type="molecule type" value="Genomic_DNA"/>
</dbReference>
<dbReference type="KEGG" id="sgm:GCM10017557_09350"/>
<dbReference type="InterPro" id="IPR050250">
    <property type="entry name" value="Macrolide_Exporter_MacB"/>
</dbReference>
<evidence type="ECO:0000256" key="2">
    <source>
        <dbReference type="ARBA" id="ARBA00022475"/>
    </source>
</evidence>
<evidence type="ECO:0000256" key="6">
    <source>
        <dbReference type="ARBA" id="ARBA00038076"/>
    </source>
</evidence>
<dbReference type="InterPro" id="IPR025857">
    <property type="entry name" value="MacB_PCD"/>
</dbReference>
<evidence type="ECO:0000256" key="3">
    <source>
        <dbReference type="ARBA" id="ARBA00022692"/>
    </source>
</evidence>
<evidence type="ECO:0000256" key="4">
    <source>
        <dbReference type="ARBA" id="ARBA00022989"/>
    </source>
</evidence>
<dbReference type="AlphaFoldDB" id="A0A7G1NX02"/>
<feature type="transmembrane region" description="Helical" evidence="8">
    <location>
        <begin position="307"/>
        <end position="328"/>
    </location>
</feature>
<dbReference type="GO" id="GO:0005886">
    <property type="term" value="C:plasma membrane"/>
    <property type="evidence" value="ECO:0007669"/>
    <property type="project" value="UniProtKB-SubCell"/>
</dbReference>
<feature type="domain" description="MacB-like periplasmic core" evidence="10">
    <location>
        <begin position="26"/>
        <end position="227"/>
    </location>
</feature>
<dbReference type="Proteomes" id="UP000516444">
    <property type="component" value="Chromosome"/>
</dbReference>
<feature type="region of interest" description="Disordered" evidence="7">
    <location>
        <begin position="394"/>
        <end position="421"/>
    </location>
</feature>
<dbReference type="PANTHER" id="PTHR30572">
    <property type="entry name" value="MEMBRANE COMPONENT OF TRANSPORTER-RELATED"/>
    <property type="match status" value="1"/>
</dbReference>
<evidence type="ECO:0000313" key="11">
    <source>
        <dbReference type="EMBL" id="BCL26076.1"/>
    </source>
</evidence>
<proteinExistence type="inferred from homology"/>
<dbReference type="GO" id="GO:0022857">
    <property type="term" value="F:transmembrane transporter activity"/>
    <property type="evidence" value="ECO:0007669"/>
    <property type="project" value="TreeGrafter"/>
</dbReference>
<evidence type="ECO:0000256" key="8">
    <source>
        <dbReference type="SAM" id="Phobius"/>
    </source>
</evidence>